<evidence type="ECO:0000256" key="2">
    <source>
        <dbReference type="ARBA" id="ARBA00023043"/>
    </source>
</evidence>
<organism evidence="5 6">
    <name type="scientific">Chondrus crispus</name>
    <name type="common">Carrageen Irish moss</name>
    <name type="synonym">Polymorpha crispa</name>
    <dbReference type="NCBI Taxonomy" id="2769"/>
    <lineage>
        <taxon>Eukaryota</taxon>
        <taxon>Rhodophyta</taxon>
        <taxon>Florideophyceae</taxon>
        <taxon>Rhodymeniophycidae</taxon>
        <taxon>Gigartinales</taxon>
        <taxon>Gigartinaceae</taxon>
        <taxon>Chondrus</taxon>
    </lineage>
</organism>
<feature type="compositionally biased region" description="Basic and acidic residues" evidence="4">
    <location>
        <begin position="160"/>
        <end position="177"/>
    </location>
</feature>
<evidence type="ECO:0000313" key="6">
    <source>
        <dbReference type="Proteomes" id="UP000012073"/>
    </source>
</evidence>
<name>R7QQ31_CHOCR</name>
<dbReference type="AlphaFoldDB" id="R7QQ31"/>
<dbReference type="Proteomes" id="UP000012073">
    <property type="component" value="Unassembled WGS sequence"/>
</dbReference>
<dbReference type="Pfam" id="PF12796">
    <property type="entry name" value="Ank_2"/>
    <property type="match status" value="1"/>
</dbReference>
<reference evidence="6" key="1">
    <citation type="journal article" date="2013" name="Proc. Natl. Acad. Sci. U.S.A.">
        <title>Genome structure and metabolic features in the red seaweed Chondrus crispus shed light on evolution of the Archaeplastida.</title>
        <authorList>
            <person name="Collen J."/>
            <person name="Porcel B."/>
            <person name="Carre W."/>
            <person name="Ball S.G."/>
            <person name="Chaparro C."/>
            <person name="Tonon T."/>
            <person name="Barbeyron T."/>
            <person name="Michel G."/>
            <person name="Noel B."/>
            <person name="Valentin K."/>
            <person name="Elias M."/>
            <person name="Artiguenave F."/>
            <person name="Arun A."/>
            <person name="Aury J.M."/>
            <person name="Barbosa-Neto J.F."/>
            <person name="Bothwell J.H."/>
            <person name="Bouget F.Y."/>
            <person name="Brillet L."/>
            <person name="Cabello-Hurtado F."/>
            <person name="Capella-Gutierrez S."/>
            <person name="Charrier B."/>
            <person name="Cladiere L."/>
            <person name="Cock J.M."/>
            <person name="Coelho S.M."/>
            <person name="Colleoni C."/>
            <person name="Czjzek M."/>
            <person name="Da Silva C."/>
            <person name="Delage L."/>
            <person name="Denoeud F."/>
            <person name="Deschamps P."/>
            <person name="Dittami S.M."/>
            <person name="Gabaldon T."/>
            <person name="Gachon C.M."/>
            <person name="Groisillier A."/>
            <person name="Herve C."/>
            <person name="Jabbari K."/>
            <person name="Katinka M."/>
            <person name="Kloareg B."/>
            <person name="Kowalczyk N."/>
            <person name="Labadie K."/>
            <person name="Leblanc C."/>
            <person name="Lopez P.J."/>
            <person name="McLachlan D.H."/>
            <person name="Meslet-Cladiere L."/>
            <person name="Moustafa A."/>
            <person name="Nehr Z."/>
            <person name="Nyvall Collen P."/>
            <person name="Panaud O."/>
            <person name="Partensky F."/>
            <person name="Poulain J."/>
            <person name="Rensing S.A."/>
            <person name="Rousvoal S."/>
            <person name="Samson G."/>
            <person name="Symeonidi A."/>
            <person name="Weissenbach J."/>
            <person name="Zambounis A."/>
            <person name="Wincker P."/>
            <person name="Boyen C."/>
        </authorList>
    </citation>
    <scope>NUCLEOTIDE SEQUENCE [LARGE SCALE GENOMIC DNA]</scope>
    <source>
        <strain evidence="6">cv. Stackhouse</strain>
    </source>
</reference>
<feature type="compositionally biased region" description="Acidic residues" evidence="4">
    <location>
        <begin position="178"/>
        <end position="187"/>
    </location>
</feature>
<feature type="repeat" description="ANK" evidence="3">
    <location>
        <begin position="99"/>
        <end position="131"/>
    </location>
</feature>
<dbReference type="InterPro" id="IPR002110">
    <property type="entry name" value="Ankyrin_rpt"/>
</dbReference>
<keyword evidence="2 3" id="KW-0040">ANK repeat</keyword>
<evidence type="ECO:0000313" key="5">
    <source>
        <dbReference type="EMBL" id="CDF39470.1"/>
    </source>
</evidence>
<dbReference type="SUPFAM" id="SSF48403">
    <property type="entry name" value="Ankyrin repeat"/>
    <property type="match status" value="1"/>
</dbReference>
<evidence type="ECO:0000256" key="1">
    <source>
        <dbReference type="ARBA" id="ARBA00022737"/>
    </source>
</evidence>
<dbReference type="OrthoDB" id="1757at2759"/>
<sequence length="187" mass="20278">MADTAVGDNDNAAEAFTVASSGEYLRYASRIGDVRDVEQILGRYKGDSNELARFLPAVVGAADSISGNKALHFCAANGHLDILHVLLRNGADINVTNLSGSTPLHYAALTGQLEIVKELIRQNAQAVVENKYEKTALDEARSAKHSDIAEFLMGHVEKKSELPDLDKRGDDDSREPDLEATEEGQEK</sequence>
<dbReference type="Gene3D" id="1.25.40.20">
    <property type="entry name" value="Ankyrin repeat-containing domain"/>
    <property type="match status" value="2"/>
</dbReference>
<dbReference type="Gramene" id="CDF39470">
    <property type="protein sequence ID" value="CDF39470"/>
    <property type="gene ID" value="CHC_T00000297001"/>
</dbReference>
<dbReference type="EMBL" id="HG002041">
    <property type="protein sequence ID" value="CDF39470.1"/>
    <property type="molecule type" value="Genomic_DNA"/>
</dbReference>
<dbReference type="PROSITE" id="PS50297">
    <property type="entry name" value="ANK_REP_REGION"/>
    <property type="match status" value="2"/>
</dbReference>
<dbReference type="OMA" id="NTCAHVA"/>
<dbReference type="PANTHER" id="PTHR24201">
    <property type="entry name" value="ANK_REP_REGION DOMAIN-CONTAINING PROTEIN"/>
    <property type="match status" value="1"/>
</dbReference>
<protein>
    <submittedName>
        <fullName evidence="5">Uncharacterized protein</fullName>
    </submittedName>
</protein>
<dbReference type="PANTHER" id="PTHR24201:SF15">
    <property type="entry name" value="ANKYRIN REPEAT DOMAIN-CONTAINING PROTEIN 66"/>
    <property type="match status" value="1"/>
</dbReference>
<keyword evidence="6" id="KW-1185">Reference proteome</keyword>
<dbReference type="InterPro" id="IPR050776">
    <property type="entry name" value="Ank_Repeat/CDKN_Inhibitor"/>
</dbReference>
<dbReference type="STRING" id="2769.R7QQ31"/>
<dbReference type="InterPro" id="IPR036770">
    <property type="entry name" value="Ankyrin_rpt-contain_sf"/>
</dbReference>
<gene>
    <name evidence="5" type="ORF">CHC_T00000297001</name>
</gene>
<keyword evidence="1" id="KW-0677">Repeat</keyword>
<dbReference type="PhylomeDB" id="R7QQ31"/>
<dbReference type="SMART" id="SM00248">
    <property type="entry name" value="ANK"/>
    <property type="match status" value="3"/>
</dbReference>
<feature type="region of interest" description="Disordered" evidence="4">
    <location>
        <begin position="160"/>
        <end position="187"/>
    </location>
</feature>
<feature type="repeat" description="ANK" evidence="3">
    <location>
        <begin position="66"/>
        <end position="98"/>
    </location>
</feature>
<proteinExistence type="predicted"/>
<dbReference type="RefSeq" id="XP_005719381.1">
    <property type="nucleotide sequence ID" value="XM_005719324.1"/>
</dbReference>
<dbReference type="GeneID" id="17327096"/>
<dbReference type="PROSITE" id="PS50088">
    <property type="entry name" value="ANK_REPEAT"/>
    <property type="match status" value="2"/>
</dbReference>
<evidence type="ECO:0000256" key="3">
    <source>
        <dbReference type="PROSITE-ProRule" id="PRU00023"/>
    </source>
</evidence>
<accession>R7QQ31</accession>
<dbReference type="KEGG" id="ccp:CHC_T00000297001"/>
<evidence type="ECO:0000256" key="4">
    <source>
        <dbReference type="SAM" id="MobiDB-lite"/>
    </source>
</evidence>